<dbReference type="PANTHER" id="PTHR39322">
    <property type="entry name" value="ACYL-HOMOSERINE-LACTONE SYNTHASE"/>
    <property type="match status" value="1"/>
</dbReference>
<dbReference type="Gene3D" id="3.40.630.30">
    <property type="match status" value="1"/>
</dbReference>
<keyword evidence="1 5" id="KW-0673">Quorum sensing</keyword>
<dbReference type="PRINTS" id="PR01549">
    <property type="entry name" value="AUTOINDCRSYN"/>
</dbReference>
<evidence type="ECO:0000256" key="2">
    <source>
        <dbReference type="ARBA" id="ARBA00022679"/>
    </source>
</evidence>
<comment type="caution">
    <text evidence="7">The sequence shown here is derived from an EMBL/GenBank/DDBJ whole genome shotgun (WGS) entry which is preliminary data.</text>
</comment>
<comment type="similarity">
    <text evidence="5 6">Belongs to the autoinducer synthase family.</text>
</comment>
<dbReference type="GO" id="GO:0009372">
    <property type="term" value="P:quorum sensing"/>
    <property type="evidence" value="ECO:0007669"/>
    <property type="project" value="UniProtKB-UniRule"/>
</dbReference>
<sequence length="204" mass="23066">MIITLSQDDRIEHPALFDQMFQSRAAVFHDRLGWDVLVKDGHEVDRYDEEADPVYLLAVDEHQQVQGSLRLLATTGPTMLRSEFRYFFDDDVDVMAPTIWECTRFCVPPVLDRTEQDLGIVSAELLIGLCELCLASGIEFVVGVYDTPMTRIYARIGWCPEVLARARPEIGNITAGIWEATPAALSIMRQRLSARLRGRPVLVT</sequence>
<gene>
    <name evidence="7" type="ORF">Aam_331_021</name>
</gene>
<protein>
    <recommendedName>
        <fullName evidence="6">Acyl-homoserine-lactone synthase</fullName>
        <ecNumber evidence="6">2.3.1.184</ecNumber>
    </recommendedName>
    <alternativeName>
        <fullName evidence="6">Autoinducer synthesis protein</fullName>
    </alternativeName>
</protein>
<organism evidence="7 8">
    <name type="scientific">Acidocella aminolytica 101 = DSM 11237</name>
    <dbReference type="NCBI Taxonomy" id="1120923"/>
    <lineage>
        <taxon>Bacteria</taxon>
        <taxon>Pseudomonadati</taxon>
        <taxon>Pseudomonadota</taxon>
        <taxon>Alphaproteobacteria</taxon>
        <taxon>Acetobacterales</taxon>
        <taxon>Acidocellaceae</taxon>
        <taxon>Acidocella</taxon>
    </lineage>
</organism>
<dbReference type="PANTHER" id="PTHR39322:SF1">
    <property type="entry name" value="ISOVALERYL-HOMOSERINE LACTONE SYNTHASE"/>
    <property type="match status" value="1"/>
</dbReference>
<dbReference type="InterPro" id="IPR001690">
    <property type="entry name" value="Autoind_synthase"/>
</dbReference>
<dbReference type="AlphaFoldDB" id="A0A0D6PLR1"/>
<evidence type="ECO:0000256" key="3">
    <source>
        <dbReference type="ARBA" id="ARBA00022691"/>
    </source>
</evidence>
<dbReference type="EC" id="2.3.1.184" evidence="6"/>
<keyword evidence="2 6" id="KW-0808">Transferase</keyword>
<dbReference type="GO" id="GO:0007165">
    <property type="term" value="P:signal transduction"/>
    <property type="evidence" value="ECO:0007669"/>
    <property type="project" value="TreeGrafter"/>
</dbReference>
<evidence type="ECO:0000256" key="1">
    <source>
        <dbReference type="ARBA" id="ARBA00022654"/>
    </source>
</evidence>
<keyword evidence="4 5" id="KW-0071">Autoinducer synthesis</keyword>
<accession>A0A0D6PLR1</accession>
<dbReference type="RefSeq" id="WP_048880751.1">
    <property type="nucleotide sequence ID" value="NZ_BANC01000312.1"/>
</dbReference>
<proteinExistence type="inferred from homology"/>
<dbReference type="Proteomes" id="UP000032668">
    <property type="component" value="Unassembled WGS sequence"/>
</dbReference>
<dbReference type="STRING" id="1120923.SAMN02746095_03060"/>
<evidence type="ECO:0000256" key="4">
    <source>
        <dbReference type="ARBA" id="ARBA00022929"/>
    </source>
</evidence>
<evidence type="ECO:0000256" key="6">
    <source>
        <dbReference type="RuleBase" id="RU361135"/>
    </source>
</evidence>
<dbReference type="OrthoDB" id="6169313at2"/>
<dbReference type="Pfam" id="PF00765">
    <property type="entry name" value="Autoind_synth"/>
    <property type="match status" value="1"/>
</dbReference>
<keyword evidence="8" id="KW-1185">Reference proteome</keyword>
<dbReference type="InterPro" id="IPR016181">
    <property type="entry name" value="Acyl_CoA_acyltransferase"/>
</dbReference>
<dbReference type="EMBL" id="BANC01000312">
    <property type="protein sequence ID" value="GAN82306.1"/>
    <property type="molecule type" value="Genomic_DNA"/>
</dbReference>
<keyword evidence="3 6" id="KW-0949">S-adenosyl-L-methionine</keyword>
<evidence type="ECO:0000256" key="5">
    <source>
        <dbReference type="PROSITE-ProRule" id="PRU00533"/>
    </source>
</evidence>
<reference evidence="7 8" key="1">
    <citation type="submission" date="2012-11" db="EMBL/GenBank/DDBJ databases">
        <title>Whole genome sequence of Acidocella aminolytica 101 = DSM 11237.</title>
        <authorList>
            <person name="Azuma Y."/>
            <person name="Higashiura N."/>
            <person name="Hirakawa H."/>
            <person name="Matsushita K."/>
        </authorList>
    </citation>
    <scope>NUCLEOTIDE SEQUENCE [LARGE SCALE GENOMIC DNA]</scope>
    <source>
        <strain evidence="8">101 / DSM 11237</strain>
    </source>
</reference>
<dbReference type="PROSITE" id="PS51187">
    <property type="entry name" value="AUTOINDUCER_SYNTH_2"/>
    <property type="match status" value="1"/>
</dbReference>
<evidence type="ECO:0000313" key="8">
    <source>
        <dbReference type="Proteomes" id="UP000032668"/>
    </source>
</evidence>
<dbReference type="SUPFAM" id="SSF55729">
    <property type="entry name" value="Acyl-CoA N-acyltransferases (Nat)"/>
    <property type="match status" value="1"/>
</dbReference>
<name>A0A0D6PLR1_9PROT</name>
<evidence type="ECO:0000313" key="7">
    <source>
        <dbReference type="EMBL" id="GAN82306.1"/>
    </source>
</evidence>
<dbReference type="GO" id="GO:0061579">
    <property type="term" value="F:N-acyl homoserine lactone synthase activity"/>
    <property type="evidence" value="ECO:0007669"/>
    <property type="project" value="UniProtKB-UniRule"/>
</dbReference>
<comment type="catalytic activity">
    <reaction evidence="6">
        <text>a fatty acyl-[ACP] + S-adenosyl-L-methionine = an N-acyl-L-homoserine lactone + S-methyl-5'-thioadenosine + holo-[ACP] + H(+)</text>
        <dbReference type="Rhea" id="RHEA:10096"/>
        <dbReference type="Rhea" id="RHEA-COMP:9685"/>
        <dbReference type="Rhea" id="RHEA-COMP:14125"/>
        <dbReference type="ChEBI" id="CHEBI:15378"/>
        <dbReference type="ChEBI" id="CHEBI:17509"/>
        <dbReference type="ChEBI" id="CHEBI:55474"/>
        <dbReference type="ChEBI" id="CHEBI:59789"/>
        <dbReference type="ChEBI" id="CHEBI:64479"/>
        <dbReference type="ChEBI" id="CHEBI:138651"/>
        <dbReference type="EC" id="2.3.1.184"/>
    </reaction>
</comment>